<sequence length="196" mass="22493">MDEQFQDLFKIRRNRKKVEIGNILIAEPFLQGKYFSRSVIFMVEHDEKGSIGFVLNKPMAYTTSDLVTELAGLEYPVYIGGPVEQNQLYYLHNHAEVEDALQIVPGIYWGGDFSKLTRLLQEGKIQPGEVRFFAGYSGWDAGQLDRELDENSWMVGDITPARFFEIPNDNLWEASMSGLGGRYRIWANFPKDPIMN</sequence>
<dbReference type="PANTHER" id="PTHR30327:SF1">
    <property type="entry name" value="UPF0301 PROTEIN YQGE"/>
    <property type="match status" value="1"/>
</dbReference>
<dbReference type="EMBL" id="QRYC01000001">
    <property type="protein sequence ID" value="RGU58998.1"/>
    <property type="molecule type" value="Genomic_DNA"/>
</dbReference>
<evidence type="ECO:0000313" key="6">
    <source>
        <dbReference type="EMBL" id="RGV27516.1"/>
    </source>
</evidence>
<evidence type="ECO:0000313" key="5">
    <source>
        <dbReference type="EMBL" id="RGU58998.1"/>
    </source>
</evidence>
<dbReference type="Proteomes" id="UP000283426">
    <property type="component" value="Unassembled WGS sequence"/>
</dbReference>
<dbReference type="HAMAP" id="MF_00758">
    <property type="entry name" value="UPF0301"/>
    <property type="match status" value="1"/>
</dbReference>
<proteinExistence type="inferred from homology"/>
<dbReference type="Gene3D" id="3.40.1740.10">
    <property type="entry name" value="VC0467-like"/>
    <property type="match status" value="1"/>
</dbReference>
<gene>
    <name evidence="6" type="ORF">DWW24_07450</name>
    <name evidence="5" type="ORF">DWW57_00950</name>
    <name evidence="7" type="ORF">DXA53_16060</name>
    <name evidence="3" type="ORF">L0P03_16090</name>
    <name evidence="4" type="ORF">PN645_15655</name>
</gene>
<dbReference type="Proteomes" id="UP000284243">
    <property type="component" value="Unassembled WGS sequence"/>
</dbReference>
<evidence type="ECO:0000313" key="3">
    <source>
        <dbReference type="EMBL" id="MCG4961354.1"/>
    </source>
</evidence>
<name>A0A1Y3Y489_9BACT</name>
<organism evidence="5 9">
    <name type="scientific">Odoribacter splanchnicus</name>
    <dbReference type="NCBI Taxonomy" id="28118"/>
    <lineage>
        <taxon>Bacteria</taxon>
        <taxon>Pseudomonadati</taxon>
        <taxon>Bacteroidota</taxon>
        <taxon>Bacteroidia</taxon>
        <taxon>Bacteroidales</taxon>
        <taxon>Odoribacteraceae</taxon>
        <taxon>Odoribacter</taxon>
    </lineage>
</organism>
<dbReference type="GeneID" id="61273895"/>
<reference evidence="4" key="3">
    <citation type="submission" date="2023-01" db="EMBL/GenBank/DDBJ databases">
        <title>Human gut microbiome strain richness.</title>
        <authorList>
            <person name="Chen-Liaw A."/>
        </authorList>
    </citation>
    <scope>NUCLEOTIDE SEQUENCE</scope>
    <source>
        <strain evidence="4">RTP21484st1_B7_RTP21484_190118</strain>
    </source>
</reference>
<dbReference type="InterPro" id="IPR003774">
    <property type="entry name" value="AlgH-like"/>
</dbReference>
<comment type="caution">
    <text evidence="5">The sequence shown here is derived from an EMBL/GenBank/DDBJ whole genome shotgun (WGS) entry which is preliminary data.</text>
</comment>
<dbReference type="OMA" id="GAWYVVE"/>
<dbReference type="EMBL" id="QSCO01000025">
    <property type="protein sequence ID" value="RGY04410.1"/>
    <property type="molecule type" value="Genomic_DNA"/>
</dbReference>
<dbReference type="GO" id="GO:0005829">
    <property type="term" value="C:cytosol"/>
    <property type="evidence" value="ECO:0007669"/>
    <property type="project" value="TreeGrafter"/>
</dbReference>
<evidence type="ECO:0000313" key="4">
    <source>
        <dbReference type="EMBL" id="MDB9224424.1"/>
    </source>
</evidence>
<dbReference type="PANTHER" id="PTHR30327">
    <property type="entry name" value="UNCHARACTERIZED PROTEIN YQGE"/>
    <property type="match status" value="1"/>
</dbReference>
<evidence type="ECO:0000313" key="10">
    <source>
        <dbReference type="Proteomes" id="UP000284434"/>
    </source>
</evidence>
<dbReference type="Proteomes" id="UP001199750">
    <property type="component" value="Unassembled WGS sequence"/>
</dbReference>
<dbReference type="AlphaFoldDB" id="A0A1Y3Y489"/>
<accession>A0A1Y3Y489</accession>
<dbReference type="EMBL" id="JAQMRD010000024">
    <property type="protein sequence ID" value="MDB9224424.1"/>
    <property type="molecule type" value="Genomic_DNA"/>
</dbReference>
<dbReference type="EMBL" id="QRYW01000013">
    <property type="protein sequence ID" value="RGV27516.1"/>
    <property type="molecule type" value="Genomic_DNA"/>
</dbReference>
<dbReference type="RefSeq" id="WP_013610979.1">
    <property type="nucleotide sequence ID" value="NZ_BAABYK010000001.1"/>
</dbReference>
<protein>
    <recommendedName>
        <fullName evidence="2">UPF0301 protein DWW24_07450</fullName>
    </recommendedName>
</protein>
<dbReference type="Proteomes" id="UP001212263">
    <property type="component" value="Unassembled WGS sequence"/>
</dbReference>
<evidence type="ECO:0000313" key="7">
    <source>
        <dbReference type="EMBL" id="RGY04410.1"/>
    </source>
</evidence>
<dbReference type="SUPFAM" id="SSF143456">
    <property type="entry name" value="VC0467-like"/>
    <property type="match status" value="1"/>
</dbReference>
<dbReference type="Proteomes" id="UP000284434">
    <property type="component" value="Unassembled WGS sequence"/>
</dbReference>
<reference evidence="8 9" key="1">
    <citation type="submission" date="2018-08" db="EMBL/GenBank/DDBJ databases">
        <title>A genome reference for cultivated species of the human gut microbiota.</title>
        <authorList>
            <person name="Zou Y."/>
            <person name="Xue W."/>
            <person name="Luo G."/>
        </authorList>
    </citation>
    <scope>NUCLEOTIDE SEQUENCE [LARGE SCALE GENOMIC DNA]</scope>
    <source>
        <strain evidence="6 8">AF14-6AC</strain>
        <strain evidence="5 9">AF16-14</strain>
        <strain evidence="7 10">OF03-11</strain>
    </source>
</reference>
<dbReference type="Pfam" id="PF02622">
    <property type="entry name" value="DUF179"/>
    <property type="match status" value="1"/>
</dbReference>
<evidence type="ECO:0000313" key="9">
    <source>
        <dbReference type="Proteomes" id="UP000284243"/>
    </source>
</evidence>
<comment type="similarity">
    <text evidence="1 2">Belongs to the UPF0301 (AlgH) family.</text>
</comment>
<dbReference type="EMBL" id="JAKNDN010000034">
    <property type="protein sequence ID" value="MCG4961354.1"/>
    <property type="molecule type" value="Genomic_DNA"/>
</dbReference>
<reference evidence="3" key="2">
    <citation type="submission" date="2022-01" db="EMBL/GenBank/DDBJ databases">
        <title>Collection of gut derived symbiotic bacterial strains cultured from healthy donors.</title>
        <authorList>
            <person name="Lin H."/>
            <person name="Kohout C."/>
            <person name="Waligurski E."/>
            <person name="Pamer E.G."/>
        </authorList>
    </citation>
    <scope>NUCLEOTIDE SEQUENCE</scope>
    <source>
        <strain evidence="3">DFI.1.149</strain>
    </source>
</reference>
<evidence type="ECO:0000313" key="8">
    <source>
        <dbReference type="Proteomes" id="UP000283426"/>
    </source>
</evidence>
<evidence type="ECO:0000256" key="1">
    <source>
        <dbReference type="ARBA" id="ARBA00009600"/>
    </source>
</evidence>
<evidence type="ECO:0000256" key="2">
    <source>
        <dbReference type="HAMAP-Rule" id="MF_00758"/>
    </source>
</evidence>